<proteinExistence type="predicted"/>
<feature type="domain" description="Clr5" evidence="1">
    <location>
        <begin position="11"/>
        <end position="60"/>
    </location>
</feature>
<organism evidence="2 3">
    <name type="scientific">Aspergillus udagawae</name>
    <dbReference type="NCBI Taxonomy" id="91492"/>
    <lineage>
        <taxon>Eukaryota</taxon>
        <taxon>Fungi</taxon>
        <taxon>Dikarya</taxon>
        <taxon>Ascomycota</taxon>
        <taxon>Pezizomycotina</taxon>
        <taxon>Eurotiomycetes</taxon>
        <taxon>Eurotiomycetidae</taxon>
        <taxon>Eurotiales</taxon>
        <taxon>Aspergillaceae</taxon>
        <taxon>Aspergillus</taxon>
        <taxon>Aspergillus subgen. Fumigati</taxon>
    </lineage>
</organism>
<evidence type="ECO:0000313" key="2">
    <source>
        <dbReference type="EMBL" id="GFF25319.1"/>
    </source>
</evidence>
<comment type="caution">
    <text evidence="2">The sequence shown here is derived from an EMBL/GenBank/DDBJ whole genome shotgun (WGS) entry which is preliminary data.</text>
</comment>
<dbReference type="PANTHER" id="PTHR38788:SF3">
    <property type="entry name" value="CLR5 DOMAIN-CONTAINING PROTEIN"/>
    <property type="match status" value="1"/>
</dbReference>
<dbReference type="InterPro" id="IPR025676">
    <property type="entry name" value="Clr5_dom"/>
</dbReference>
<protein>
    <submittedName>
        <fullName evidence="2">Bypass of stop codon protein 6</fullName>
    </submittedName>
</protein>
<dbReference type="AlphaFoldDB" id="A0A8H3N4Y4"/>
<name>A0A8H3N4Y4_9EURO</name>
<evidence type="ECO:0000259" key="1">
    <source>
        <dbReference type="Pfam" id="PF14420"/>
    </source>
</evidence>
<evidence type="ECO:0000313" key="3">
    <source>
        <dbReference type="Proteomes" id="UP000465221"/>
    </source>
</evidence>
<dbReference type="Proteomes" id="UP000465221">
    <property type="component" value="Unassembled WGS sequence"/>
</dbReference>
<reference evidence="2 3" key="1">
    <citation type="submission" date="2020-01" db="EMBL/GenBank/DDBJ databases">
        <title>Draft genome sequence of Aspergillus udagawae IFM 46972.</title>
        <authorList>
            <person name="Takahashi H."/>
            <person name="Yaguchi T."/>
        </authorList>
    </citation>
    <scope>NUCLEOTIDE SEQUENCE [LARGE SCALE GENOMIC DNA]</scope>
    <source>
        <strain evidence="2 3">IFM 46972</strain>
    </source>
</reference>
<gene>
    <name evidence="2" type="ORF">IFM46972_01365</name>
</gene>
<dbReference type="EMBL" id="BLKC01000006">
    <property type="protein sequence ID" value="GFF25319.1"/>
    <property type="molecule type" value="Genomic_DNA"/>
</dbReference>
<accession>A0A8H3N4Y4</accession>
<dbReference type="Pfam" id="PF14420">
    <property type="entry name" value="Clr5"/>
    <property type="match status" value="1"/>
</dbReference>
<sequence>MPTSRNSKVSEAEWEHYKEIIRSLWEKHTLAEVMKIMADDHNFHVTKNQFGKWLKIWGFRRYKTSDDWREVATKVEKRRQNKKNSTVDNKILTIPPETLRKEMSRHTTLTELSQATNALTPATPEGFAIFTRLPINDQSMSVESNHGLEEVVTPATARPVFSLPPSFEEPNIFGQEENLPVDAAILTEQVLHLSPEQIEQEILRMRDLSGEGNFKQASEAWVALLQRIPRAETLEKFFSTMNDVFRGDDLHFDPAELRFEKPLYTSARFVAYIVFLLEAPASRLFQDHEDQIKLLAFLKKAILLLEHLIDRYYTERVKRKIISRYVDYFMGRDPPAMVSIINNIMAICKLWKR</sequence>
<dbReference type="PANTHER" id="PTHR38788">
    <property type="entry name" value="CLR5 DOMAIN-CONTAINING PROTEIN"/>
    <property type="match status" value="1"/>
</dbReference>